<sequence length="557" mass="63733">MAPQVSRSEFPWSSPVVIVTSGEEGAKEGAATDNICFPASSKKGLIKALDECQKREDAVRKVFIICHEKMQELAAKKLLLEQKELELKETEAQQNLERKRLGEAQSPRSNTNLSDSDEELDDTGPANLDKGEEHTTPDLKQENAALRKASEEFSKRENAIRQVFILAHTRNQQLYDKVRKLEVLELESKRTKELLNPMKTMTRKKLAAYANADLMDRIRELKKLLEEYEKRQSIFLEVSVQMRQREQALSKKQNNIDRIAEKLRAKENNLAIERQGLEKKRNMVNKRLAEMRNALTSHEDLAKIWEKEVSVAGREHHILLMRAAADARARKIQDTEKITEEAKAIADKYVAEQMTLMGIWDAQIKEAVAKTKNDNIASLITNTKMGAADHTPHFYAGDSKDLFLSEGFSNYDRYISPDGRMMRSKKMIHRMRRHDYYKGWLDAKKTEDAEDAFNKGFLGEEDAKYLQDADDHRSPVNAGCNVGAMFAWSALCAAHGERDKDIRLDGRQWKLSDLEPWTGAQSKGFWTGVRMGVEHATEVFMEKKKSGGWEKQTEFLV</sequence>
<dbReference type="EMBL" id="MU001510">
    <property type="protein sequence ID" value="KAF2439102.1"/>
    <property type="molecule type" value="Genomic_DNA"/>
</dbReference>
<comment type="caution">
    <text evidence="3">The sequence shown here is derived from an EMBL/GenBank/DDBJ whole genome shotgun (WGS) entry which is preliminary data.</text>
</comment>
<organism evidence="3 4">
    <name type="scientific">Karstenula rhodostoma CBS 690.94</name>
    <dbReference type="NCBI Taxonomy" id="1392251"/>
    <lineage>
        <taxon>Eukaryota</taxon>
        <taxon>Fungi</taxon>
        <taxon>Dikarya</taxon>
        <taxon>Ascomycota</taxon>
        <taxon>Pezizomycotina</taxon>
        <taxon>Dothideomycetes</taxon>
        <taxon>Pleosporomycetidae</taxon>
        <taxon>Pleosporales</taxon>
        <taxon>Massarineae</taxon>
        <taxon>Didymosphaeriaceae</taxon>
        <taxon>Karstenula</taxon>
    </lineage>
</organism>
<keyword evidence="4" id="KW-1185">Reference proteome</keyword>
<gene>
    <name evidence="3" type="ORF">P171DRAFT_131731</name>
</gene>
<name>A0A9P4U7K0_9PLEO</name>
<proteinExistence type="predicted"/>
<protein>
    <submittedName>
        <fullName evidence="3">Uncharacterized protein</fullName>
    </submittedName>
</protein>
<evidence type="ECO:0000256" key="1">
    <source>
        <dbReference type="SAM" id="Coils"/>
    </source>
</evidence>
<dbReference type="OrthoDB" id="3800276at2759"/>
<evidence type="ECO:0000313" key="3">
    <source>
        <dbReference type="EMBL" id="KAF2439102.1"/>
    </source>
</evidence>
<feature type="region of interest" description="Disordered" evidence="2">
    <location>
        <begin position="97"/>
        <end position="141"/>
    </location>
</feature>
<accession>A0A9P4U7K0</accession>
<dbReference type="Proteomes" id="UP000799764">
    <property type="component" value="Unassembled WGS sequence"/>
</dbReference>
<evidence type="ECO:0000256" key="2">
    <source>
        <dbReference type="SAM" id="MobiDB-lite"/>
    </source>
</evidence>
<dbReference type="AlphaFoldDB" id="A0A9P4U7K0"/>
<reference evidence="3" key="1">
    <citation type="journal article" date="2020" name="Stud. Mycol.">
        <title>101 Dothideomycetes genomes: a test case for predicting lifestyles and emergence of pathogens.</title>
        <authorList>
            <person name="Haridas S."/>
            <person name="Albert R."/>
            <person name="Binder M."/>
            <person name="Bloem J."/>
            <person name="Labutti K."/>
            <person name="Salamov A."/>
            <person name="Andreopoulos B."/>
            <person name="Baker S."/>
            <person name="Barry K."/>
            <person name="Bills G."/>
            <person name="Bluhm B."/>
            <person name="Cannon C."/>
            <person name="Castanera R."/>
            <person name="Culley D."/>
            <person name="Daum C."/>
            <person name="Ezra D."/>
            <person name="Gonzalez J."/>
            <person name="Henrissat B."/>
            <person name="Kuo A."/>
            <person name="Liang C."/>
            <person name="Lipzen A."/>
            <person name="Lutzoni F."/>
            <person name="Magnuson J."/>
            <person name="Mondo S."/>
            <person name="Nolan M."/>
            <person name="Ohm R."/>
            <person name="Pangilinan J."/>
            <person name="Park H.-J."/>
            <person name="Ramirez L."/>
            <person name="Alfaro M."/>
            <person name="Sun H."/>
            <person name="Tritt A."/>
            <person name="Yoshinaga Y."/>
            <person name="Zwiers L.-H."/>
            <person name="Turgeon B."/>
            <person name="Goodwin S."/>
            <person name="Spatafora J."/>
            <person name="Crous P."/>
            <person name="Grigoriev I."/>
        </authorList>
    </citation>
    <scope>NUCLEOTIDE SEQUENCE</scope>
    <source>
        <strain evidence="3">CBS 690.94</strain>
    </source>
</reference>
<feature type="coiled-coil region" evidence="1">
    <location>
        <begin position="211"/>
        <end position="308"/>
    </location>
</feature>
<keyword evidence="1" id="KW-0175">Coiled coil</keyword>
<evidence type="ECO:0000313" key="4">
    <source>
        <dbReference type="Proteomes" id="UP000799764"/>
    </source>
</evidence>
<feature type="compositionally biased region" description="Basic and acidic residues" evidence="2">
    <location>
        <begin position="129"/>
        <end position="141"/>
    </location>
</feature>